<dbReference type="InterPro" id="IPR018247">
    <property type="entry name" value="EF_Hand_1_Ca_BS"/>
</dbReference>
<name>Q18KV4_HALWD</name>
<evidence type="ECO:0000313" key="9">
    <source>
        <dbReference type="Proteomes" id="UP000001975"/>
    </source>
</evidence>
<keyword evidence="2 5" id="KW-0645">Protease</keyword>
<keyword evidence="6" id="KW-1133">Transmembrane helix</keyword>
<dbReference type="HOGENOM" id="CLU_022702_0_0_2"/>
<feature type="active site" description="Charge relay system" evidence="5">
    <location>
        <position position="190"/>
    </location>
</feature>
<dbReference type="CDD" id="cd05562">
    <property type="entry name" value="Peptidases_S53_like"/>
    <property type="match status" value="1"/>
</dbReference>
<dbReference type="PROSITE" id="PS51892">
    <property type="entry name" value="SUBTILASE"/>
    <property type="match status" value="1"/>
</dbReference>
<feature type="active site" description="Charge relay system" evidence="5">
    <location>
        <position position="161"/>
    </location>
</feature>
<dbReference type="InterPro" id="IPR000209">
    <property type="entry name" value="Peptidase_S8/S53_dom"/>
</dbReference>
<evidence type="ECO:0000256" key="2">
    <source>
        <dbReference type="ARBA" id="ARBA00022670"/>
    </source>
</evidence>
<dbReference type="Proteomes" id="UP000001975">
    <property type="component" value="Chromosome"/>
</dbReference>
<keyword evidence="4 5" id="KW-0720">Serine protease</keyword>
<dbReference type="PRINTS" id="PR00723">
    <property type="entry name" value="SUBTILISIN"/>
</dbReference>
<dbReference type="GO" id="GO:0004252">
    <property type="term" value="F:serine-type endopeptidase activity"/>
    <property type="evidence" value="ECO:0007669"/>
    <property type="project" value="UniProtKB-UniRule"/>
</dbReference>
<evidence type="ECO:0000256" key="4">
    <source>
        <dbReference type="ARBA" id="ARBA00022825"/>
    </source>
</evidence>
<keyword evidence="6" id="KW-0472">Membrane</keyword>
<evidence type="ECO:0000256" key="1">
    <source>
        <dbReference type="ARBA" id="ARBA00011073"/>
    </source>
</evidence>
<keyword evidence="3 5" id="KW-0378">Hydrolase</keyword>
<evidence type="ECO:0000256" key="3">
    <source>
        <dbReference type="ARBA" id="ARBA00022801"/>
    </source>
</evidence>
<dbReference type="GeneID" id="4194721"/>
<feature type="active site" description="Charge relay system" evidence="5">
    <location>
        <position position="468"/>
    </location>
</feature>
<dbReference type="RefSeq" id="WP_011570501.1">
    <property type="nucleotide sequence ID" value="NC_008212.1"/>
</dbReference>
<gene>
    <name evidence="8" type="ordered locus">HQ_1208A</name>
</gene>
<dbReference type="Gene3D" id="3.40.50.200">
    <property type="entry name" value="Peptidase S8/S53 domain"/>
    <property type="match status" value="2"/>
</dbReference>
<evidence type="ECO:0000313" key="8">
    <source>
        <dbReference type="EMBL" id="CAJ51337.1"/>
    </source>
</evidence>
<dbReference type="PROSITE" id="PS00018">
    <property type="entry name" value="EF_HAND_1"/>
    <property type="match status" value="1"/>
</dbReference>
<dbReference type="InterPro" id="IPR036852">
    <property type="entry name" value="Peptidase_S8/S53_dom_sf"/>
</dbReference>
<dbReference type="AlphaFoldDB" id="Q18KV4"/>
<keyword evidence="9" id="KW-1185">Reference proteome</keyword>
<sequence length="619" mass="66197">MRRIWEISSIGVIFLIIISTLIGFVGVGVVTSNERPPIGQAPPVNTTTTTDVISQSQGEDMQAYTVTASNMDAIDAAQLTEYGEIGTRADRRIELTMSPSDLAAVRNISWVIDVRPVMHPEPAQADIPGSAQAAGENNSLGVQQAHQNGVTGENIEIGIIDKGFDADNPTIESNVVDTQSFRRSPGNPAHGTSVAEIVTQTAPDSQLYLVSTSTGTDIEAAISYLLSEDVDIIVHSQGIPALNDDGDHFLTDDINAATEDGSLFINAAGNEAQTHWEGEFRDTDTDGIHEWTKSGDELNCLQNCKVEYSGSITVYIRWEDQGKESHYRPLLFNPRIDQYIAIDDNRVFATSTGERYALLRVKNIQSQPVDLVVDHVSGPADDRIEVIIPSGPRQIQRNIPASSIIAPGDVSDSLTTAAYEVGPRQLAPYSSRGPTDDGRTGIDVTGYTNIGVTNGLYASEEFRFTGTSAAAPYAGGIAALVEDNQPGDQSPAEITDTLKSSSDDILNVGTDAASGSGVINAADAVDALETEAPTATPESTMNPFPDGIPGANAEGPPTDIDDDGKFEDVNGDNGYTFDDVIALAFADTERLTNQQRDALDFDHDGNIDFDDVVELAFER</sequence>
<accession>Q18KV4</accession>
<dbReference type="Pfam" id="PF00082">
    <property type="entry name" value="Peptidase_S8"/>
    <property type="match status" value="2"/>
</dbReference>
<dbReference type="EC" id="3.4.21.-" evidence="8"/>
<dbReference type="GO" id="GO:0006508">
    <property type="term" value="P:proteolysis"/>
    <property type="evidence" value="ECO:0007669"/>
    <property type="project" value="UniProtKB-KW"/>
</dbReference>
<reference evidence="8 9" key="1">
    <citation type="journal article" date="2006" name="BMC Genomics">
        <title>The genome of the square archaeon Haloquadratum walsbyi: life at the limits of water activity.</title>
        <authorList>
            <person name="Bolhuis H.H."/>
            <person name="Palm P.P."/>
            <person name="Wende A.W."/>
            <person name="Falb M.M."/>
            <person name="Rampp M.M."/>
            <person name="Rodriguez-Valera F.F."/>
            <person name="Pfeiffer F.F."/>
            <person name="Oesterhelt D.D."/>
        </authorList>
    </citation>
    <scope>NUCLEOTIDE SEQUENCE [LARGE SCALE GENOMIC DNA]</scope>
    <source>
        <strain evidence="9">DSM 16790 / HBSQ001</strain>
    </source>
</reference>
<dbReference type="SUPFAM" id="SSF52743">
    <property type="entry name" value="Subtilisin-like"/>
    <property type="match status" value="1"/>
</dbReference>
<dbReference type="eggNOG" id="arCOG03611">
    <property type="taxonomic scope" value="Archaea"/>
</dbReference>
<dbReference type="KEGG" id="hwa:HQ_1208A"/>
<evidence type="ECO:0000256" key="5">
    <source>
        <dbReference type="PROSITE-ProRule" id="PRU01240"/>
    </source>
</evidence>
<dbReference type="InterPro" id="IPR051048">
    <property type="entry name" value="Peptidase_S8/S53_subtilisin"/>
</dbReference>
<evidence type="ECO:0000259" key="7">
    <source>
        <dbReference type="Pfam" id="PF00082"/>
    </source>
</evidence>
<dbReference type="InterPro" id="IPR015500">
    <property type="entry name" value="Peptidase_S8_subtilisin-rel"/>
</dbReference>
<feature type="domain" description="Peptidase S8/S53" evidence="7">
    <location>
        <begin position="343"/>
        <end position="517"/>
    </location>
</feature>
<dbReference type="STRING" id="362976.HQ_1208A"/>
<proteinExistence type="inferred from homology"/>
<evidence type="ECO:0000256" key="6">
    <source>
        <dbReference type="SAM" id="Phobius"/>
    </source>
</evidence>
<dbReference type="PANTHER" id="PTHR43399">
    <property type="entry name" value="SUBTILISIN-RELATED"/>
    <property type="match status" value="1"/>
</dbReference>
<protein>
    <submittedName>
        <fullName evidence="8">S8 family serine protease</fullName>
        <ecNumber evidence="8">3.4.21.-</ecNumber>
    </submittedName>
</protein>
<organism evidence="8 9">
    <name type="scientific">Haloquadratum walsbyi (strain DSM 16790 / HBSQ001)</name>
    <dbReference type="NCBI Taxonomy" id="362976"/>
    <lineage>
        <taxon>Archaea</taxon>
        <taxon>Methanobacteriati</taxon>
        <taxon>Methanobacteriota</taxon>
        <taxon>Stenosarchaea group</taxon>
        <taxon>Halobacteria</taxon>
        <taxon>Halobacteriales</taxon>
        <taxon>Haloferacaceae</taxon>
        <taxon>Haloquadratum</taxon>
    </lineage>
</organism>
<dbReference type="eggNOG" id="arCOG06823">
    <property type="taxonomic scope" value="Archaea"/>
</dbReference>
<feature type="transmembrane region" description="Helical" evidence="6">
    <location>
        <begin position="12"/>
        <end position="30"/>
    </location>
</feature>
<comment type="similarity">
    <text evidence="1 5">Belongs to the peptidase S8 family.</text>
</comment>
<feature type="domain" description="Peptidase S8/S53" evidence="7">
    <location>
        <begin position="152"/>
        <end position="272"/>
    </location>
</feature>
<dbReference type="InterPro" id="IPR034075">
    <property type="entry name" value="Glr3161-like_dom"/>
</dbReference>
<keyword evidence="6" id="KW-0812">Transmembrane</keyword>
<dbReference type="PANTHER" id="PTHR43399:SF4">
    <property type="entry name" value="CELL WALL-ASSOCIATED PROTEASE"/>
    <property type="match status" value="1"/>
</dbReference>
<dbReference type="EMBL" id="AM180088">
    <property type="protein sequence ID" value="CAJ51337.1"/>
    <property type="molecule type" value="Genomic_DNA"/>
</dbReference>